<dbReference type="InterPro" id="IPR050566">
    <property type="entry name" value="Deoxyribonucleoside_kinase"/>
</dbReference>
<proteinExistence type="predicted"/>
<dbReference type="InterPro" id="IPR027417">
    <property type="entry name" value="P-loop_NTPase"/>
</dbReference>
<dbReference type="PIRSF" id="PIRSF000705">
    <property type="entry name" value="DNK"/>
    <property type="match status" value="1"/>
</dbReference>
<dbReference type="Pfam" id="PF01712">
    <property type="entry name" value="dNK"/>
    <property type="match status" value="1"/>
</dbReference>
<keyword evidence="4" id="KW-0808">Transferase</keyword>
<dbReference type="GO" id="GO:0005524">
    <property type="term" value="F:ATP binding"/>
    <property type="evidence" value="ECO:0007669"/>
    <property type="project" value="UniProtKB-KW"/>
</dbReference>
<feature type="domain" description="Deoxynucleoside kinase" evidence="3">
    <location>
        <begin position="7"/>
        <end position="197"/>
    </location>
</feature>
<evidence type="ECO:0000313" key="4">
    <source>
        <dbReference type="EMBL" id="RFM25466.1"/>
    </source>
</evidence>
<sequence>MQTPKYIAIEGVIGVGKTALALKLAERLSARPVLEEFEDNPFLERFYEQPERYAFQTQLSFLASRYKQQQQLRNFDLFHEYLITDYIFDKDKIFAYLNLQDDELRLYETIVNLMDKSITLPDLVVYLQSTPERLLQNIRKRNRPYERHITESYIRDLHDAYNYFFSRYRKTPLLIVNTTELDFVGNPADFELLYNLICNHTHSGTEYFNPEKRLY</sequence>
<dbReference type="AlphaFoldDB" id="A0A395M3Z6"/>
<dbReference type="GO" id="GO:0005737">
    <property type="term" value="C:cytoplasm"/>
    <property type="evidence" value="ECO:0007669"/>
    <property type="project" value="TreeGrafter"/>
</dbReference>
<evidence type="ECO:0000259" key="3">
    <source>
        <dbReference type="Pfam" id="PF01712"/>
    </source>
</evidence>
<keyword evidence="2" id="KW-0547">Nucleotide-binding</keyword>
<dbReference type="GO" id="GO:0019136">
    <property type="term" value="F:deoxynucleoside kinase activity"/>
    <property type="evidence" value="ECO:0007669"/>
    <property type="project" value="InterPro"/>
</dbReference>
<keyword evidence="2" id="KW-0067">ATP-binding</keyword>
<gene>
    <name evidence="4" type="ORF">D0433_00085</name>
</gene>
<name>A0A395M3Z6_9BACT</name>
<evidence type="ECO:0000313" key="5">
    <source>
        <dbReference type="Proteomes" id="UP000266389"/>
    </source>
</evidence>
<feature type="binding site" evidence="2">
    <location>
        <begin position="181"/>
        <end position="183"/>
    </location>
    <ligand>
        <name>ATP</name>
        <dbReference type="ChEBI" id="CHEBI:30616"/>
    </ligand>
</feature>
<dbReference type="PANTHER" id="PTHR10513">
    <property type="entry name" value="DEOXYNUCLEOSIDE KINASE"/>
    <property type="match status" value="1"/>
</dbReference>
<evidence type="ECO:0000256" key="1">
    <source>
        <dbReference type="PIRSR" id="PIRSR000705-1"/>
    </source>
</evidence>
<dbReference type="InterPro" id="IPR031314">
    <property type="entry name" value="DNK_dom"/>
</dbReference>
<dbReference type="SUPFAM" id="SSF52540">
    <property type="entry name" value="P-loop containing nucleoside triphosphate hydrolases"/>
    <property type="match status" value="1"/>
</dbReference>
<dbReference type="CDD" id="cd01673">
    <property type="entry name" value="dNK"/>
    <property type="match status" value="1"/>
</dbReference>
<dbReference type="Proteomes" id="UP000266389">
    <property type="component" value="Unassembled WGS sequence"/>
</dbReference>
<dbReference type="Gene3D" id="3.40.50.300">
    <property type="entry name" value="P-loop containing nucleotide triphosphate hydrolases"/>
    <property type="match status" value="1"/>
</dbReference>
<dbReference type="EMBL" id="PHFL01000001">
    <property type="protein sequence ID" value="RFM25466.1"/>
    <property type="molecule type" value="Genomic_DNA"/>
</dbReference>
<organism evidence="4 5">
    <name type="scientific">Candidatus Thermochlorobacter aerophilus</name>
    <dbReference type="NCBI Taxonomy" id="1868324"/>
    <lineage>
        <taxon>Bacteria</taxon>
        <taxon>Pseudomonadati</taxon>
        <taxon>Chlorobiota</taxon>
        <taxon>Chlorobiia</taxon>
        <taxon>Chlorobiales</taxon>
        <taxon>Candidatus Thermochlorobacteriaceae</taxon>
        <taxon>Candidatus Thermochlorobacter</taxon>
    </lineage>
</organism>
<dbReference type="PANTHER" id="PTHR10513:SF46">
    <property type="entry name" value="DEOXYGUANOSINE KINASE"/>
    <property type="match status" value="1"/>
</dbReference>
<feature type="active site" description="Proton acceptor" evidence="1">
    <location>
        <position position="85"/>
    </location>
</feature>
<dbReference type="InterPro" id="IPR002624">
    <property type="entry name" value="DCK/DGK"/>
</dbReference>
<comment type="caution">
    <text evidence="4">The sequence shown here is derived from an EMBL/GenBank/DDBJ whole genome shotgun (WGS) entry which is preliminary data.</text>
</comment>
<keyword evidence="4" id="KW-0418">Kinase</keyword>
<reference evidence="4 5" key="1">
    <citation type="journal article" date="2011" name="ISME J.">
        <title>Community ecology of hot spring cyanobacterial mats: predominant populations and their functional potential.</title>
        <authorList>
            <person name="Klatt C.G."/>
            <person name="Wood J.M."/>
            <person name="Rusch D.B."/>
            <person name="Bateson M.M."/>
            <person name="Hamamura N."/>
            <person name="Heidelberg J.F."/>
            <person name="Grossman A.R."/>
            <person name="Bhaya D."/>
            <person name="Cohan F.M."/>
            <person name="Kuhl M."/>
            <person name="Bryant D.A."/>
            <person name="Ward D.M."/>
        </authorList>
    </citation>
    <scope>NUCLEOTIDE SEQUENCE [LARGE SCALE GENOMIC DNA]</scope>
    <source>
        <strain evidence="4">OS</strain>
    </source>
</reference>
<evidence type="ECO:0000256" key="2">
    <source>
        <dbReference type="PIRSR" id="PIRSR000705-3"/>
    </source>
</evidence>
<protein>
    <submittedName>
        <fullName evidence="4">Deoxynucleoside kinase</fullName>
    </submittedName>
</protein>
<accession>A0A395M3Z6</accession>